<feature type="compositionally biased region" description="Basic and acidic residues" evidence="2">
    <location>
        <begin position="294"/>
        <end position="303"/>
    </location>
</feature>
<evidence type="ECO:0000256" key="2">
    <source>
        <dbReference type="SAM" id="MobiDB-lite"/>
    </source>
</evidence>
<reference evidence="3" key="1">
    <citation type="submission" date="2024-02" db="EMBL/GenBank/DDBJ databases">
        <authorList>
            <consortium name="ELIXIR-Norway"/>
            <consortium name="Elixir Norway"/>
        </authorList>
    </citation>
    <scope>NUCLEOTIDE SEQUENCE</scope>
</reference>
<feature type="region of interest" description="Disordered" evidence="2">
    <location>
        <begin position="249"/>
        <end position="303"/>
    </location>
</feature>
<protein>
    <submittedName>
        <fullName evidence="3">Uncharacterized protein</fullName>
    </submittedName>
</protein>
<keyword evidence="4" id="KW-1185">Reference proteome</keyword>
<dbReference type="Proteomes" id="UP001497444">
    <property type="component" value="Unassembled WGS sequence"/>
</dbReference>
<proteinExistence type="predicted"/>
<feature type="compositionally biased region" description="Polar residues" evidence="2">
    <location>
        <begin position="39"/>
        <end position="53"/>
    </location>
</feature>
<feature type="compositionally biased region" description="Basic and acidic residues" evidence="2">
    <location>
        <begin position="1"/>
        <end position="38"/>
    </location>
</feature>
<dbReference type="EMBL" id="CAXAQS010000994">
    <property type="protein sequence ID" value="CAK9254196.1"/>
    <property type="molecule type" value="Genomic_DNA"/>
</dbReference>
<feature type="coiled-coil region" evidence="1">
    <location>
        <begin position="214"/>
        <end position="241"/>
    </location>
</feature>
<organism evidence="3 4">
    <name type="scientific">Sphagnum jensenii</name>
    <dbReference type="NCBI Taxonomy" id="128206"/>
    <lineage>
        <taxon>Eukaryota</taxon>
        <taxon>Viridiplantae</taxon>
        <taxon>Streptophyta</taxon>
        <taxon>Embryophyta</taxon>
        <taxon>Bryophyta</taxon>
        <taxon>Sphagnophytina</taxon>
        <taxon>Sphagnopsida</taxon>
        <taxon>Sphagnales</taxon>
        <taxon>Sphagnaceae</taxon>
        <taxon>Sphagnum</taxon>
    </lineage>
</organism>
<feature type="compositionally biased region" description="Basic and acidic residues" evidence="2">
    <location>
        <begin position="54"/>
        <end position="77"/>
    </location>
</feature>
<sequence>MPLPHEEDLKEKEQKQSKKPAKEETPKTENAKPDDSETKSFPSQTDDTSQPEDSLSHWQKEVEKSERRLADSQKCGREAHNKLKSVEHLIAQYLEKGILSDEEAALLLASAQHPESGTEQKEEPLLVRYGTIWDRELANMRKYTDSPDLDRHIQAFQHFLKNGSPADVTEAFTELKALEKDEVAFTKKMLQMGKAHHDDVYKEIHEAGSLKAYKIKKEQEIAKHLRHIDKLEKEIVKYKEQYEDYTPAKSYRLPSGGSAESPKDSDSSIGSILDRAKMGNPQKVKTFPCLGSKPSRESGRFEPDPKADFIFTFLANRPRHPPSSLIQESNKCVFVLISARMRV</sequence>
<evidence type="ECO:0000313" key="3">
    <source>
        <dbReference type="EMBL" id="CAK9254196.1"/>
    </source>
</evidence>
<evidence type="ECO:0000256" key="1">
    <source>
        <dbReference type="SAM" id="Coils"/>
    </source>
</evidence>
<accession>A0ABP0VIE5</accession>
<gene>
    <name evidence="3" type="ORF">CSSPJE1EN1_LOCUS29574</name>
</gene>
<evidence type="ECO:0000313" key="4">
    <source>
        <dbReference type="Proteomes" id="UP001497444"/>
    </source>
</evidence>
<name>A0ABP0VIE5_9BRYO</name>
<keyword evidence="1" id="KW-0175">Coiled coil</keyword>
<comment type="caution">
    <text evidence="3">The sequence shown here is derived from an EMBL/GenBank/DDBJ whole genome shotgun (WGS) entry which is preliminary data.</text>
</comment>
<feature type="region of interest" description="Disordered" evidence="2">
    <location>
        <begin position="1"/>
        <end position="77"/>
    </location>
</feature>